<name>A0A948T3N5_9FIRM</name>
<keyword evidence="2" id="KW-1133">Transmembrane helix</keyword>
<dbReference type="AlphaFoldDB" id="A0A948T3N5"/>
<feature type="transmembrane region" description="Helical" evidence="2">
    <location>
        <begin position="6"/>
        <end position="29"/>
    </location>
</feature>
<dbReference type="EMBL" id="JAHLFP010000063">
    <property type="protein sequence ID" value="MBU3806661.1"/>
    <property type="molecule type" value="Genomic_DNA"/>
</dbReference>
<dbReference type="Pfam" id="PF03413">
    <property type="entry name" value="PepSY"/>
    <property type="match status" value="2"/>
</dbReference>
<reference evidence="4" key="2">
    <citation type="submission" date="2021-04" db="EMBL/GenBank/DDBJ databases">
        <authorList>
            <person name="Gilroy R."/>
        </authorList>
    </citation>
    <scope>NUCLEOTIDE SEQUENCE</scope>
    <source>
        <strain evidence="4">B5_2728</strain>
    </source>
</reference>
<protein>
    <submittedName>
        <fullName evidence="4">PepSY domain-containing protein</fullName>
    </submittedName>
</protein>
<evidence type="ECO:0000313" key="5">
    <source>
        <dbReference type="Proteomes" id="UP000713596"/>
    </source>
</evidence>
<keyword evidence="2" id="KW-0812">Transmembrane</keyword>
<keyword evidence="2" id="KW-0472">Membrane</keyword>
<comment type="caution">
    <text evidence="4">The sequence shown here is derived from an EMBL/GenBank/DDBJ whole genome shotgun (WGS) entry which is preliminary data.</text>
</comment>
<evidence type="ECO:0000256" key="2">
    <source>
        <dbReference type="SAM" id="Phobius"/>
    </source>
</evidence>
<evidence type="ECO:0000313" key="4">
    <source>
        <dbReference type="EMBL" id="MBU3806661.1"/>
    </source>
</evidence>
<feature type="compositionally biased region" description="Low complexity" evidence="1">
    <location>
        <begin position="58"/>
        <end position="71"/>
    </location>
</feature>
<feature type="domain" description="PepSY" evidence="3">
    <location>
        <begin position="195"/>
        <end position="257"/>
    </location>
</feature>
<reference evidence="4" key="1">
    <citation type="journal article" date="2021" name="PeerJ">
        <title>Extensive microbial diversity within the chicken gut microbiome revealed by metagenomics and culture.</title>
        <authorList>
            <person name="Gilroy R."/>
            <person name="Ravi A."/>
            <person name="Getino M."/>
            <person name="Pursley I."/>
            <person name="Horton D.L."/>
            <person name="Alikhan N.F."/>
            <person name="Baker D."/>
            <person name="Gharbi K."/>
            <person name="Hall N."/>
            <person name="Watson M."/>
            <person name="Adriaenssens E.M."/>
            <person name="Foster-Nyarko E."/>
            <person name="Jarju S."/>
            <person name="Secka A."/>
            <person name="Antonio M."/>
            <person name="Oren A."/>
            <person name="Chaudhuri R.R."/>
            <person name="La Ragione R."/>
            <person name="Hildebrand F."/>
            <person name="Pallen M.J."/>
        </authorList>
    </citation>
    <scope>NUCLEOTIDE SEQUENCE</scope>
    <source>
        <strain evidence="4">B5_2728</strain>
    </source>
</reference>
<sequence length="263" mass="28035">MNSSNIRMIVFSILGVIVLAGAILLGYFAGKVDGLQNAQTPSPLPGSVVQEDNKTEMAPSVAPATTPSTTSQQGEAPAVTQNPENQQPESSTTAPNASSGQTDTPAAPVTPAQNTTPQAGQITEDQALEIALADAGVSQQDAQNVIIQQDYSRGQMHYDVDFYTANRHYEYEVNATSGAILSRESEHSNTPAQTIGQQAAIDAALAHAGVSQSQVSHLQTEADLNDRTPHYSVEFVYNGTEYEYEIGASDGSILKHETDRWSR</sequence>
<dbReference type="InterPro" id="IPR025711">
    <property type="entry name" value="PepSY"/>
</dbReference>
<gene>
    <name evidence="4" type="ORF">H9882_07210</name>
</gene>
<feature type="compositionally biased region" description="Polar residues" evidence="1">
    <location>
        <begin position="79"/>
        <end position="104"/>
    </location>
</feature>
<feature type="domain" description="PepSY" evidence="3">
    <location>
        <begin position="122"/>
        <end position="184"/>
    </location>
</feature>
<accession>A0A948T3N5</accession>
<feature type="region of interest" description="Disordered" evidence="1">
    <location>
        <begin position="55"/>
        <end position="118"/>
    </location>
</feature>
<dbReference type="Proteomes" id="UP000713596">
    <property type="component" value="Unassembled WGS sequence"/>
</dbReference>
<organism evidence="4 5">
    <name type="scientific">Candidatus Allofournierella pullistercoris</name>
    <dbReference type="NCBI Taxonomy" id="2838597"/>
    <lineage>
        <taxon>Bacteria</taxon>
        <taxon>Bacillati</taxon>
        <taxon>Bacillota</taxon>
        <taxon>Clostridia</taxon>
        <taxon>Eubacteriales</taxon>
        <taxon>Oscillospiraceae</taxon>
        <taxon>Allofournierella</taxon>
    </lineage>
</organism>
<proteinExistence type="predicted"/>
<evidence type="ECO:0000256" key="1">
    <source>
        <dbReference type="SAM" id="MobiDB-lite"/>
    </source>
</evidence>
<dbReference type="Gene3D" id="3.10.450.40">
    <property type="match status" value="2"/>
</dbReference>
<evidence type="ECO:0000259" key="3">
    <source>
        <dbReference type="Pfam" id="PF03413"/>
    </source>
</evidence>